<evidence type="ECO:0000256" key="1">
    <source>
        <dbReference type="SAM" id="MobiDB-lite"/>
    </source>
</evidence>
<protein>
    <submittedName>
        <fullName evidence="2">Uncharacterized protein</fullName>
    </submittedName>
</protein>
<feature type="non-terminal residue" evidence="2">
    <location>
        <position position="1"/>
    </location>
</feature>
<name>A0A382Y0U2_9ZZZZ</name>
<dbReference type="AlphaFoldDB" id="A0A382Y0U2"/>
<proteinExistence type="predicted"/>
<sequence>VGRIKKFSKVQTTSCTGAKSPPRKEKVAYINFS</sequence>
<organism evidence="2">
    <name type="scientific">marine metagenome</name>
    <dbReference type="NCBI Taxonomy" id="408172"/>
    <lineage>
        <taxon>unclassified sequences</taxon>
        <taxon>metagenomes</taxon>
        <taxon>ecological metagenomes</taxon>
    </lineage>
</organism>
<reference evidence="2" key="1">
    <citation type="submission" date="2018-05" db="EMBL/GenBank/DDBJ databases">
        <authorList>
            <person name="Lanie J.A."/>
            <person name="Ng W.-L."/>
            <person name="Kazmierczak K.M."/>
            <person name="Andrzejewski T.M."/>
            <person name="Davidsen T.M."/>
            <person name="Wayne K.J."/>
            <person name="Tettelin H."/>
            <person name="Glass J.I."/>
            <person name="Rusch D."/>
            <person name="Podicherti R."/>
            <person name="Tsui H.-C.T."/>
            <person name="Winkler M.E."/>
        </authorList>
    </citation>
    <scope>NUCLEOTIDE SEQUENCE</scope>
</reference>
<gene>
    <name evidence="2" type="ORF">METZ01_LOCUS428992</name>
</gene>
<dbReference type="EMBL" id="UINC01171527">
    <property type="protein sequence ID" value="SVD76138.1"/>
    <property type="molecule type" value="Genomic_DNA"/>
</dbReference>
<accession>A0A382Y0U2</accession>
<evidence type="ECO:0000313" key="2">
    <source>
        <dbReference type="EMBL" id="SVD76138.1"/>
    </source>
</evidence>
<feature type="region of interest" description="Disordered" evidence="1">
    <location>
        <begin position="1"/>
        <end position="21"/>
    </location>
</feature>